<dbReference type="Gene3D" id="3.40.50.1970">
    <property type="match status" value="1"/>
</dbReference>
<dbReference type="SUPFAM" id="SSF56796">
    <property type="entry name" value="Dehydroquinate synthase-like"/>
    <property type="match status" value="1"/>
</dbReference>
<evidence type="ECO:0000259" key="4">
    <source>
        <dbReference type="Pfam" id="PF25137"/>
    </source>
</evidence>
<keyword evidence="2" id="KW-0560">Oxidoreductase</keyword>
<reference evidence="5 6" key="1">
    <citation type="submission" date="2022-12" db="EMBL/GenBank/DDBJ databases">
        <title>Metagenome assembled genome from gulf of manar.</title>
        <authorList>
            <person name="Kohli P."/>
            <person name="Pk S."/>
            <person name="Venkata Ramana C."/>
            <person name="Sasikala C."/>
        </authorList>
    </citation>
    <scope>NUCLEOTIDE SEQUENCE [LARGE SCALE GENOMIC DNA]</scope>
    <source>
        <strain evidence="5">JB008</strain>
    </source>
</reference>
<dbReference type="PANTHER" id="PTHR11496:SF102">
    <property type="entry name" value="ALCOHOL DEHYDROGENASE 4"/>
    <property type="match status" value="1"/>
</dbReference>
<dbReference type="GO" id="GO:0046872">
    <property type="term" value="F:metal ion binding"/>
    <property type="evidence" value="ECO:0007669"/>
    <property type="project" value="InterPro"/>
</dbReference>
<gene>
    <name evidence="5" type="ORF">PQJ61_06820</name>
</gene>
<dbReference type="Gene3D" id="1.20.1090.10">
    <property type="entry name" value="Dehydroquinate synthase-like - alpha domain"/>
    <property type="match status" value="1"/>
</dbReference>
<sequence>MQQVVFDIPVKACMGFDSFGRLGEAAAECGKRALIVTGTAVSDTGLTGRVESILESRGISSIVFNSIGPDTTSEVIDAAAGLASAGKAQMIIGLGGVKTLSIARAAALIAPSELRVDDYIDGMQPDKKPLPFLSLPTACRDPFMFKDSIMITDGRNSRCSLMSTAGVYPEAVFIDPETAVTIPAATFSFTIMDTLMYAIEGYISEKSNFLSENLFLKAISAVVTSERRLDENLTDREAYIKAARAGLVTAMGLSMAGPGLGAALSMIISSQFRVPRVLVSAVVLPIVLEYGVKVCPEKIARLAPILNESTDGISAVDAAERVIETIRHRIGLKRVQMRLSEFGVGLDDLGGIAANVRKFDFITQLPAPVSTDELTTMLRKTL</sequence>
<accession>A0AAJ1MM92</accession>
<organism evidence="5 6">
    <name type="scientific">Candidatus Thalassospirochaeta sargassi</name>
    <dbReference type="NCBI Taxonomy" id="3119039"/>
    <lineage>
        <taxon>Bacteria</taxon>
        <taxon>Pseudomonadati</taxon>
        <taxon>Spirochaetota</taxon>
        <taxon>Spirochaetia</taxon>
        <taxon>Spirochaetales</taxon>
        <taxon>Spirochaetaceae</taxon>
        <taxon>Candidatus Thalassospirochaeta</taxon>
    </lineage>
</organism>
<evidence type="ECO:0000259" key="3">
    <source>
        <dbReference type="Pfam" id="PF00465"/>
    </source>
</evidence>
<dbReference type="GO" id="GO:0004022">
    <property type="term" value="F:alcohol dehydrogenase (NAD+) activity"/>
    <property type="evidence" value="ECO:0007669"/>
    <property type="project" value="TreeGrafter"/>
</dbReference>
<dbReference type="AlphaFoldDB" id="A0AAJ1MM92"/>
<evidence type="ECO:0000256" key="2">
    <source>
        <dbReference type="ARBA" id="ARBA00023002"/>
    </source>
</evidence>
<dbReference type="InterPro" id="IPR056798">
    <property type="entry name" value="ADH_Fe_C"/>
</dbReference>
<comment type="caution">
    <text evidence="5">The sequence shown here is derived from an EMBL/GenBank/DDBJ whole genome shotgun (WGS) entry which is preliminary data.</text>
</comment>
<dbReference type="Proteomes" id="UP001221217">
    <property type="component" value="Unassembled WGS sequence"/>
</dbReference>
<comment type="similarity">
    <text evidence="1">Belongs to the iron-containing alcohol dehydrogenase family.</text>
</comment>
<feature type="domain" description="Alcohol dehydrogenase iron-type/glycerol dehydrogenase GldA" evidence="3">
    <location>
        <begin position="9"/>
        <end position="176"/>
    </location>
</feature>
<dbReference type="EMBL" id="JAQQAL010000011">
    <property type="protein sequence ID" value="MDC7226460.1"/>
    <property type="molecule type" value="Genomic_DNA"/>
</dbReference>
<name>A0AAJ1MM92_9SPIO</name>
<dbReference type="InterPro" id="IPR039697">
    <property type="entry name" value="Alcohol_dehydrogenase_Fe"/>
</dbReference>
<dbReference type="PANTHER" id="PTHR11496">
    <property type="entry name" value="ALCOHOL DEHYDROGENASE"/>
    <property type="match status" value="1"/>
</dbReference>
<evidence type="ECO:0000313" key="5">
    <source>
        <dbReference type="EMBL" id="MDC7226460.1"/>
    </source>
</evidence>
<evidence type="ECO:0000256" key="1">
    <source>
        <dbReference type="ARBA" id="ARBA00007358"/>
    </source>
</evidence>
<dbReference type="CDD" id="cd14864">
    <property type="entry name" value="Fe-ADH-like"/>
    <property type="match status" value="1"/>
</dbReference>
<evidence type="ECO:0000313" key="6">
    <source>
        <dbReference type="Proteomes" id="UP001221217"/>
    </source>
</evidence>
<dbReference type="Pfam" id="PF00465">
    <property type="entry name" value="Fe-ADH"/>
    <property type="match status" value="1"/>
</dbReference>
<dbReference type="Pfam" id="PF25137">
    <property type="entry name" value="ADH_Fe_C"/>
    <property type="match status" value="1"/>
</dbReference>
<proteinExistence type="inferred from homology"/>
<feature type="domain" description="Fe-containing alcohol dehydrogenase-like C-terminal" evidence="4">
    <location>
        <begin position="190"/>
        <end position="381"/>
    </location>
</feature>
<dbReference type="InterPro" id="IPR001670">
    <property type="entry name" value="ADH_Fe/GldA"/>
</dbReference>
<protein>
    <submittedName>
        <fullName evidence="5">Iron-containing alcohol dehydrogenase</fullName>
    </submittedName>
</protein>